<dbReference type="OrthoDB" id="77405at2759"/>
<dbReference type="InterPro" id="IPR036509">
    <property type="entry name" value="Met_Sox_Rdtase_MsrA_sf"/>
</dbReference>
<comment type="catalytic activity">
    <reaction evidence="6">
        <text>[thioredoxin]-disulfide + L-methionine + H2O = L-methionine (S)-S-oxide + [thioredoxin]-dithiol</text>
        <dbReference type="Rhea" id="RHEA:19993"/>
        <dbReference type="Rhea" id="RHEA-COMP:10698"/>
        <dbReference type="Rhea" id="RHEA-COMP:10700"/>
        <dbReference type="ChEBI" id="CHEBI:15377"/>
        <dbReference type="ChEBI" id="CHEBI:29950"/>
        <dbReference type="ChEBI" id="CHEBI:50058"/>
        <dbReference type="ChEBI" id="CHEBI:57844"/>
        <dbReference type="ChEBI" id="CHEBI:58772"/>
        <dbReference type="EC" id="1.8.4.11"/>
    </reaction>
</comment>
<dbReference type="GO" id="GO:0034599">
    <property type="term" value="P:cellular response to oxidative stress"/>
    <property type="evidence" value="ECO:0007669"/>
    <property type="project" value="UniProtKB-ARBA"/>
</dbReference>
<evidence type="ECO:0000256" key="4">
    <source>
        <dbReference type="ARBA" id="ARBA00030643"/>
    </source>
</evidence>
<dbReference type="NCBIfam" id="TIGR00401">
    <property type="entry name" value="msrA"/>
    <property type="match status" value="1"/>
</dbReference>
<dbReference type="Proteomes" id="UP000182444">
    <property type="component" value="Chromosome 1B"/>
</dbReference>
<dbReference type="Pfam" id="PF01625">
    <property type="entry name" value="PMSR"/>
    <property type="match status" value="1"/>
</dbReference>
<evidence type="ECO:0000313" key="10">
    <source>
        <dbReference type="Proteomes" id="UP000182444"/>
    </source>
</evidence>
<dbReference type="eggNOG" id="KOG1635">
    <property type="taxonomic scope" value="Eukaryota"/>
</dbReference>
<evidence type="ECO:0000313" key="8">
    <source>
        <dbReference type="EMBL" id="AOW01183.1"/>
    </source>
</evidence>
<evidence type="ECO:0000313" key="11">
    <source>
        <dbReference type="Proteomes" id="UP000256601"/>
    </source>
</evidence>
<feature type="domain" description="Peptide methionine sulphoxide reductase MsrA" evidence="7">
    <location>
        <begin position="23"/>
        <end position="175"/>
    </location>
</feature>
<dbReference type="PANTHER" id="PTHR43774">
    <property type="entry name" value="PEPTIDE METHIONINE SULFOXIDE REDUCTASE"/>
    <property type="match status" value="1"/>
</dbReference>
<dbReference type="GeneID" id="2907105"/>
<dbReference type="AlphaFoldDB" id="A0A1H6Q082"/>
<dbReference type="PANTHER" id="PTHR43774:SF1">
    <property type="entry name" value="PEPTIDE METHIONINE SULFOXIDE REDUCTASE MSRA 2"/>
    <property type="match status" value="1"/>
</dbReference>
<dbReference type="EMBL" id="CP017554">
    <property type="protein sequence ID" value="AOW01183.1"/>
    <property type="molecule type" value="Genomic_DNA"/>
</dbReference>
<reference evidence="9 11" key="2">
    <citation type="submission" date="2018-07" db="EMBL/GenBank/DDBJ databases">
        <title>Draft Genome Assemblies for Five Robust Yarrowia lipolytica Strains Exhibiting High Lipid Production and Pentose Sugar Utilization and Sugar Alcohol Secretion from Undetoxified Lignocellulosic Biomass Hydrolysates.</title>
        <authorList>
            <consortium name="DOE Joint Genome Institute"/>
            <person name="Walker C."/>
            <person name="Ryu S."/>
            <person name="Na H."/>
            <person name="Zane M."/>
            <person name="LaButti K."/>
            <person name="Lipzen A."/>
            <person name="Haridas S."/>
            <person name="Barry K."/>
            <person name="Grigoriev I.V."/>
            <person name="Quarterman J."/>
            <person name="Slininger P."/>
            <person name="Dien B."/>
            <person name="Trinh C.T."/>
        </authorList>
    </citation>
    <scope>NUCLEOTIDE SEQUENCE [LARGE SCALE GENOMIC DNA]</scope>
    <source>
        <strain evidence="9 11">YB392</strain>
    </source>
</reference>
<evidence type="ECO:0000256" key="2">
    <source>
        <dbReference type="ARBA" id="ARBA00012502"/>
    </source>
</evidence>
<dbReference type="Proteomes" id="UP000256601">
    <property type="component" value="Unassembled WGS sequence"/>
</dbReference>
<dbReference type="Gene3D" id="3.30.1060.10">
    <property type="entry name" value="Peptide methionine sulphoxide reductase MsrA"/>
    <property type="match status" value="1"/>
</dbReference>
<accession>A0A1H6Q082</accession>
<gene>
    <name evidence="9" type="ORF">B0I71DRAFT_129789</name>
    <name evidence="8" type="ORF">YALI1_B05295g</name>
</gene>
<dbReference type="KEGG" id="yli:2907105"/>
<dbReference type="SUPFAM" id="SSF55068">
    <property type="entry name" value="Peptide methionine sulfoxide reductase"/>
    <property type="match status" value="1"/>
</dbReference>
<dbReference type="HAMAP" id="MF_01401">
    <property type="entry name" value="MsrA"/>
    <property type="match status" value="1"/>
</dbReference>
<name>A0A1H6Q082_YARLL</name>
<organism evidence="8 10">
    <name type="scientific">Yarrowia lipolytica</name>
    <name type="common">Candida lipolytica</name>
    <dbReference type="NCBI Taxonomy" id="4952"/>
    <lineage>
        <taxon>Eukaryota</taxon>
        <taxon>Fungi</taxon>
        <taxon>Dikarya</taxon>
        <taxon>Ascomycota</taxon>
        <taxon>Saccharomycotina</taxon>
        <taxon>Dipodascomycetes</taxon>
        <taxon>Dipodascales</taxon>
        <taxon>Dipodascales incertae sedis</taxon>
        <taxon>Yarrowia</taxon>
    </lineage>
</organism>
<reference evidence="8 10" key="1">
    <citation type="journal article" date="2016" name="PLoS ONE">
        <title>Sequence Assembly of Yarrowia lipolytica Strain W29/CLIB89 Shows Transposable Element Diversity.</title>
        <authorList>
            <person name="Magnan C."/>
            <person name="Yu J."/>
            <person name="Chang I."/>
            <person name="Jahn E."/>
            <person name="Kanomata Y."/>
            <person name="Wu J."/>
            <person name="Zeller M."/>
            <person name="Oakes M."/>
            <person name="Baldi P."/>
            <person name="Sandmeyer S."/>
        </authorList>
    </citation>
    <scope>NUCLEOTIDE SEQUENCE [LARGE SCALE GENOMIC DNA]</scope>
    <source>
        <strain evidence="8">CLIB89</strain>
        <strain evidence="10">CLIB89(W29)</strain>
    </source>
</reference>
<keyword evidence="3" id="KW-0560">Oxidoreductase</keyword>
<dbReference type="EC" id="1.8.4.11" evidence="2"/>
<dbReference type="OMA" id="RYRCGRD"/>
<dbReference type="RefSeq" id="XP_500472.1">
    <property type="nucleotide sequence ID" value="XM_500472.1"/>
</dbReference>
<evidence type="ECO:0000256" key="5">
    <source>
        <dbReference type="ARBA" id="ARBA00047806"/>
    </source>
</evidence>
<dbReference type="EMBL" id="KZ858969">
    <property type="protein sequence ID" value="RDW27071.1"/>
    <property type="molecule type" value="Genomic_DNA"/>
</dbReference>
<dbReference type="FunFam" id="3.30.1060.10:FF:000006">
    <property type="entry name" value="Peptide methionine sulfoxide reductase"/>
    <property type="match status" value="1"/>
</dbReference>
<evidence type="ECO:0000256" key="1">
    <source>
        <dbReference type="ARBA" id="ARBA00005591"/>
    </source>
</evidence>
<dbReference type="GO" id="GO:0008113">
    <property type="term" value="F:peptide-methionine (S)-S-oxide reductase activity"/>
    <property type="evidence" value="ECO:0007669"/>
    <property type="project" value="UniProtKB-EC"/>
</dbReference>
<evidence type="ECO:0000256" key="6">
    <source>
        <dbReference type="ARBA" id="ARBA00048782"/>
    </source>
</evidence>
<comment type="catalytic activity">
    <reaction evidence="5">
        <text>L-methionyl-[protein] + [thioredoxin]-disulfide + H2O = L-methionyl-(S)-S-oxide-[protein] + [thioredoxin]-dithiol</text>
        <dbReference type="Rhea" id="RHEA:14217"/>
        <dbReference type="Rhea" id="RHEA-COMP:10698"/>
        <dbReference type="Rhea" id="RHEA-COMP:10700"/>
        <dbReference type="Rhea" id="RHEA-COMP:12313"/>
        <dbReference type="Rhea" id="RHEA-COMP:12315"/>
        <dbReference type="ChEBI" id="CHEBI:15377"/>
        <dbReference type="ChEBI" id="CHEBI:16044"/>
        <dbReference type="ChEBI" id="CHEBI:29950"/>
        <dbReference type="ChEBI" id="CHEBI:44120"/>
        <dbReference type="ChEBI" id="CHEBI:50058"/>
        <dbReference type="EC" id="1.8.4.11"/>
    </reaction>
</comment>
<protein>
    <recommendedName>
        <fullName evidence="2">peptide-methionine (S)-S-oxide reductase</fullName>
        <ecNumber evidence="2">1.8.4.11</ecNumber>
    </recommendedName>
    <alternativeName>
        <fullName evidence="4">Peptide-methionine (S)-S-oxide reductase</fullName>
    </alternativeName>
</protein>
<evidence type="ECO:0000313" key="9">
    <source>
        <dbReference type="EMBL" id="RDW27071.1"/>
    </source>
</evidence>
<dbReference type="VEuPathDB" id="FungiDB:YALI1_B05295g"/>
<evidence type="ECO:0000256" key="3">
    <source>
        <dbReference type="ARBA" id="ARBA00023002"/>
    </source>
</evidence>
<evidence type="ECO:0000259" key="7">
    <source>
        <dbReference type="Pfam" id="PF01625"/>
    </source>
</evidence>
<sequence>MTASQEPGISPTIKFGPSKLDVITVAGGCFWGIEHMYRKHYTDKGLVDCKVGYSGGSIDNPDYKSVCAGSTGHFESLQVTFDSAQVSYEELADFFFKIHDPTQTDGQGPKNIGTQYLSGLFTHNEDQQARALAVKKKLEDQWFAKPIATVIQPIENFWDAEDYHQNYFVSNEGYHCPTHFLRTTPEK</sequence>
<proteinExistence type="inferred from homology"/>
<comment type="similarity">
    <text evidence="1">Belongs to the MsrA Met sulfoxide reductase family.</text>
</comment>
<dbReference type="VEuPathDB" id="FungiDB:YALI0_B03916g"/>
<dbReference type="InterPro" id="IPR002569">
    <property type="entry name" value="Met_Sox_Rdtase_MsrA_dom"/>
</dbReference>